<dbReference type="GeneID" id="25264200"/>
<evidence type="ECO:0000313" key="2">
    <source>
        <dbReference type="Proteomes" id="UP000027361"/>
    </source>
</evidence>
<evidence type="ECO:0000313" key="1">
    <source>
        <dbReference type="EMBL" id="KDN48175.1"/>
    </source>
</evidence>
<organism evidence="1 2">
    <name type="scientific">Tilletiaria anomala (strain ATCC 24038 / CBS 436.72 / UBC 951)</name>
    <dbReference type="NCBI Taxonomy" id="1037660"/>
    <lineage>
        <taxon>Eukaryota</taxon>
        <taxon>Fungi</taxon>
        <taxon>Dikarya</taxon>
        <taxon>Basidiomycota</taxon>
        <taxon>Ustilaginomycotina</taxon>
        <taxon>Exobasidiomycetes</taxon>
        <taxon>Georgefischeriales</taxon>
        <taxon>Tilletiariaceae</taxon>
        <taxon>Tilletiaria</taxon>
    </lineage>
</organism>
<proteinExistence type="predicted"/>
<reference evidence="1" key="1">
    <citation type="submission" date="2014-05" db="EMBL/GenBank/DDBJ databases">
        <title>Draft genome sequence of a rare smut relative, Tilletiaria anomala UBC 951.</title>
        <authorList>
            <consortium name="DOE Joint Genome Institute"/>
            <person name="Toome M."/>
            <person name="Kuo A."/>
            <person name="Henrissat B."/>
            <person name="Lipzen A."/>
            <person name="Tritt A."/>
            <person name="Yoshinaga Y."/>
            <person name="Zane M."/>
            <person name="Barry K."/>
            <person name="Grigoriev I.V."/>
            <person name="Spatafora J.W."/>
            <person name="Aimea M.C."/>
        </authorList>
    </citation>
    <scope>NUCLEOTIDE SEQUENCE [LARGE SCALE GENOMIC DNA]</scope>
    <source>
        <strain evidence="1">UBC 951</strain>
    </source>
</reference>
<name>A0A066WBL5_TILAU</name>
<sequence>MLPRAHASCLGFLIFLLRYPHLQLVILFGIKWGVLHEEYHLREGRRAYAIACIHFCVHVHGFAPRHIRAAVL</sequence>
<dbReference type="Proteomes" id="UP000027361">
    <property type="component" value="Unassembled WGS sequence"/>
</dbReference>
<gene>
    <name evidence="1" type="ORF">K437DRAFT_255595</name>
</gene>
<protein>
    <submittedName>
        <fullName evidence="1">Uncharacterized protein</fullName>
    </submittedName>
</protein>
<dbReference type="EMBL" id="JMSN01000026">
    <property type="protein sequence ID" value="KDN48175.1"/>
    <property type="molecule type" value="Genomic_DNA"/>
</dbReference>
<dbReference type="AlphaFoldDB" id="A0A066WBL5"/>
<dbReference type="RefSeq" id="XP_013244023.1">
    <property type="nucleotide sequence ID" value="XM_013388569.1"/>
</dbReference>
<accession>A0A066WBL5</accession>
<dbReference type="InParanoid" id="A0A066WBL5"/>
<dbReference type="HOGENOM" id="CLU_2723987_0_0_1"/>
<keyword evidence="2" id="KW-1185">Reference proteome</keyword>
<comment type="caution">
    <text evidence="1">The sequence shown here is derived from an EMBL/GenBank/DDBJ whole genome shotgun (WGS) entry which is preliminary data.</text>
</comment>